<dbReference type="Proteomes" id="UP000593577">
    <property type="component" value="Unassembled WGS sequence"/>
</dbReference>
<evidence type="ECO:0000313" key="3">
    <source>
        <dbReference type="Proteomes" id="UP000593577"/>
    </source>
</evidence>
<name>A0A7J8YE80_GOSAI</name>
<proteinExistence type="predicted"/>
<organism evidence="2 3">
    <name type="scientific">Gossypium aridum</name>
    <name type="common">American cotton</name>
    <name type="synonym">Erioxylum aridum</name>
    <dbReference type="NCBI Taxonomy" id="34290"/>
    <lineage>
        <taxon>Eukaryota</taxon>
        <taxon>Viridiplantae</taxon>
        <taxon>Streptophyta</taxon>
        <taxon>Embryophyta</taxon>
        <taxon>Tracheophyta</taxon>
        <taxon>Spermatophyta</taxon>
        <taxon>Magnoliopsida</taxon>
        <taxon>eudicotyledons</taxon>
        <taxon>Gunneridae</taxon>
        <taxon>Pentapetalae</taxon>
        <taxon>rosids</taxon>
        <taxon>malvids</taxon>
        <taxon>Malvales</taxon>
        <taxon>Malvaceae</taxon>
        <taxon>Malvoideae</taxon>
        <taxon>Gossypium</taxon>
    </lineage>
</organism>
<feature type="domain" description="Reverse transcriptase zinc-binding" evidence="1">
    <location>
        <begin position="15"/>
        <end position="100"/>
    </location>
</feature>
<gene>
    <name evidence="2" type="ORF">Goari_021412</name>
</gene>
<reference evidence="2 3" key="1">
    <citation type="journal article" date="2019" name="Genome Biol. Evol.">
        <title>Insights into the evolution of the New World diploid cottons (Gossypium, subgenus Houzingenia) based on genome sequencing.</title>
        <authorList>
            <person name="Grover C.E."/>
            <person name="Arick M.A. 2nd"/>
            <person name="Thrash A."/>
            <person name="Conover J.L."/>
            <person name="Sanders W.S."/>
            <person name="Peterson D.G."/>
            <person name="Frelichowski J.E."/>
            <person name="Scheffler J.A."/>
            <person name="Scheffler B.E."/>
            <person name="Wendel J.F."/>
        </authorList>
    </citation>
    <scope>NUCLEOTIDE SEQUENCE [LARGE SCALE GENOMIC DNA]</scope>
    <source>
        <strain evidence="2">185</strain>
        <tissue evidence="2">Leaf</tissue>
    </source>
</reference>
<keyword evidence="3" id="KW-1185">Reference proteome</keyword>
<accession>A0A7J8YE80</accession>
<protein>
    <recommendedName>
        <fullName evidence="1">Reverse transcriptase zinc-binding domain-containing protein</fullName>
    </recommendedName>
</protein>
<dbReference type="EMBL" id="JABFAA010000012">
    <property type="protein sequence ID" value="MBA0697893.1"/>
    <property type="molecule type" value="Genomic_DNA"/>
</dbReference>
<evidence type="ECO:0000259" key="1">
    <source>
        <dbReference type="Pfam" id="PF13966"/>
    </source>
</evidence>
<dbReference type="AlphaFoldDB" id="A0A7J8YE80"/>
<dbReference type="InterPro" id="IPR026960">
    <property type="entry name" value="RVT-Znf"/>
</dbReference>
<evidence type="ECO:0000313" key="2">
    <source>
        <dbReference type="EMBL" id="MBA0697893.1"/>
    </source>
</evidence>
<sequence>MRDNYFWQPHRTGKFSVKATYNSLVQMDDQARDNVWSGIWKTNLPPRIKHFLWLVLRKKLLTNFERNRRNMSPTMGYTLCVDNQEIIIHVLCDCTVATKVLESEARWEGKMVSIEFGMVKVNIDGKYIGRGFALKFELWAILVGLEVARLRNYSKVIVESGSLDAIEMILGNSVNIPSMTIIRRINEFRRKLQ</sequence>
<comment type="caution">
    <text evidence="2">The sequence shown here is derived from an EMBL/GenBank/DDBJ whole genome shotgun (WGS) entry which is preliminary data.</text>
</comment>
<dbReference type="Pfam" id="PF13966">
    <property type="entry name" value="zf-RVT"/>
    <property type="match status" value="1"/>
</dbReference>